<name>A0A6J7IEV3_9ZZZZ</name>
<organism evidence="2">
    <name type="scientific">freshwater metagenome</name>
    <dbReference type="NCBI Taxonomy" id="449393"/>
    <lineage>
        <taxon>unclassified sequences</taxon>
        <taxon>metagenomes</taxon>
        <taxon>ecological metagenomes</taxon>
    </lineage>
</organism>
<accession>A0A6J7IEV3</accession>
<reference evidence="2" key="1">
    <citation type="submission" date="2020-05" db="EMBL/GenBank/DDBJ databases">
        <authorList>
            <person name="Chiriac C."/>
            <person name="Salcher M."/>
            <person name="Ghai R."/>
            <person name="Kavagutti S V."/>
        </authorList>
    </citation>
    <scope>NUCLEOTIDE SEQUENCE</scope>
</reference>
<gene>
    <name evidence="2" type="ORF">UFOPK3564_02303</name>
</gene>
<dbReference type="SUPFAM" id="SSF55781">
    <property type="entry name" value="GAF domain-like"/>
    <property type="match status" value="1"/>
</dbReference>
<proteinExistence type="predicted"/>
<dbReference type="AlphaFoldDB" id="A0A6J7IEV3"/>
<evidence type="ECO:0000259" key="1">
    <source>
        <dbReference type="Pfam" id="PF13185"/>
    </source>
</evidence>
<evidence type="ECO:0000313" key="2">
    <source>
        <dbReference type="EMBL" id="CAB4929683.1"/>
    </source>
</evidence>
<dbReference type="Gene3D" id="3.30.450.40">
    <property type="match status" value="1"/>
</dbReference>
<dbReference type="InterPro" id="IPR003018">
    <property type="entry name" value="GAF"/>
</dbReference>
<dbReference type="Pfam" id="PF13185">
    <property type="entry name" value="GAF_2"/>
    <property type="match status" value="1"/>
</dbReference>
<dbReference type="EMBL" id="CAFBMK010000155">
    <property type="protein sequence ID" value="CAB4929683.1"/>
    <property type="molecule type" value="Genomic_DNA"/>
</dbReference>
<sequence>MCEDVRREERCRPSDLILSHGVTSAAVVPIMGHGRPFGALGIFSRQRRSFDADEVNFLQAIAHVLHGTIERAEMARRLDDVRDAERRRLARTSSRSISSP</sequence>
<dbReference type="InterPro" id="IPR029016">
    <property type="entry name" value="GAF-like_dom_sf"/>
</dbReference>
<feature type="domain" description="GAF" evidence="1">
    <location>
        <begin position="2"/>
        <end position="64"/>
    </location>
</feature>
<protein>
    <submittedName>
        <fullName evidence="2">Unannotated protein</fullName>
    </submittedName>
</protein>